<dbReference type="RefSeq" id="WP_179847211.1">
    <property type="nucleotide sequence ID" value="NZ_JACCBA010000001.1"/>
</dbReference>
<dbReference type="Proteomes" id="UP000529783">
    <property type="component" value="Unassembled WGS sequence"/>
</dbReference>
<organism evidence="2 3">
    <name type="scientific">Actinomadura luteofluorescens</name>
    <dbReference type="NCBI Taxonomy" id="46163"/>
    <lineage>
        <taxon>Bacteria</taxon>
        <taxon>Bacillati</taxon>
        <taxon>Actinomycetota</taxon>
        <taxon>Actinomycetes</taxon>
        <taxon>Streptosporangiales</taxon>
        <taxon>Thermomonosporaceae</taxon>
        <taxon>Actinomadura</taxon>
    </lineage>
</organism>
<keyword evidence="3" id="KW-1185">Reference proteome</keyword>
<keyword evidence="1" id="KW-0812">Transmembrane</keyword>
<keyword evidence="1" id="KW-0472">Membrane</keyword>
<sequence length="48" mass="5414">MPERRSHGEDGTRDRAVDALQTRTVFFLIGGYSAWFLCVYAATLLHGQ</sequence>
<gene>
    <name evidence="2" type="ORF">BJY14_006680</name>
</gene>
<protein>
    <submittedName>
        <fullName evidence="2">Uncharacterized protein</fullName>
    </submittedName>
</protein>
<name>A0A7Y9EMV8_9ACTN</name>
<reference evidence="2 3" key="1">
    <citation type="submission" date="2020-07" db="EMBL/GenBank/DDBJ databases">
        <title>Sequencing the genomes of 1000 actinobacteria strains.</title>
        <authorList>
            <person name="Klenk H.-P."/>
        </authorList>
    </citation>
    <scope>NUCLEOTIDE SEQUENCE [LARGE SCALE GENOMIC DNA]</scope>
    <source>
        <strain evidence="2 3">DSM 40398</strain>
    </source>
</reference>
<dbReference type="EMBL" id="JACCBA010000001">
    <property type="protein sequence ID" value="NYD50697.1"/>
    <property type="molecule type" value="Genomic_DNA"/>
</dbReference>
<accession>A0A7Y9EMV8</accession>
<keyword evidence="1" id="KW-1133">Transmembrane helix</keyword>
<feature type="transmembrane region" description="Helical" evidence="1">
    <location>
        <begin position="25"/>
        <end position="45"/>
    </location>
</feature>
<evidence type="ECO:0000313" key="2">
    <source>
        <dbReference type="EMBL" id="NYD50697.1"/>
    </source>
</evidence>
<evidence type="ECO:0000256" key="1">
    <source>
        <dbReference type="SAM" id="Phobius"/>
    </source>
</evidence>
<dbReference type="AlphaFoldDB" id="A0A7Y9EMV8"/>
<evidence type="ECO:0000313" key="3">
    <source>
        <dbReference type="Proteomes" id="UP000529783"/>
    </source>
</evidence>
<comment type="caution">
    <text evidence="2">The sequence shown here is derived from an EMBL/GenBank/DDBJ whole genome shotgun (WGS) entry which is preliminary data.</text>
</comment>
<proteinExistence type="predicted"/>